<keyword evidence="1" id="KW-0378">Hydrolase</keyword>
<comment type="similarity">
    <text evidence="1">Belongs to the helicase family.</text>
</comment>
<feature type="region of interest" description="Disordered" evidence="2">
    <location>
        <begin position="20"/>
        <end position="39"/>
    </location>
</feature>
<accession>A0AAE1LV17</accession>
<evidence type="ECO:0000259" key="3">
    <source>
        <dbReference type="Pfam" id="PF05970"/>
    </source>
</evidence>
<dbReference type="GO" id="GO:0016787">
    <property type="term" value="F:hydrolase activity"/>
    <property type="evidence" value="ECO:0007669"/>
    <property type="project" value="UniProtKB-KW"/>
</dbReference>
<dbReference type="InterPro" id="IPR049163">
    <property type="entry name" value="Pif1-like_2B_dom"/>
</dbReference>
<dbReference type="GO" id="GO:0005524">
    <property type="term" value="F:ATP binding"/>
    <property type="evidence" value="ECO:0007669"/>
    <property type="project" value="UniProtKB-KW"/>
</dbReference>
<evidence type="ECO:0000256" key="1">
    <source>
        <dbReference type="RuleBase" id="RU363044"/>
    </source>
</evidence>
<feature type="domain" description="DNA helicase Pif1-like 2B" evidence="4">
    <location>
        <begin position="298"/>
        <end position="330"/>
    </location>
</feature>
<keyword evidence="1" id="KW-0233">DNA recombination</keyword>
<dbReference type="InterPro" id="IPR010285">
    <property type="entry name" value="DNA_helicase_pif1-like_DEAD"/>
</dbReference>
<comment type="cofactor">
    <cofactor evidence="1">
        <name>Mg(2+)</name>
        <dbReference type="ChEBI" id="CHEBI:18420"/>
    </cofactor>
</comment>
<dbReference type="EC" id="5.6.2.3" evidence="1"/>
<feature type="domain" description="DNA helicase Pif1-like DEAD-box helicase" evidence="3">
    <location>
        <begin position="39"/>
        <end position="212"/>
    </location>
</feature>
<sequence>MSFWGQNPNRLGKIMELAVKSTGDSGPNRKRARKDTERGTGKSLLISKITYKLKTLLGSDSFLILAPTGVAATNVNGSTIHSKLHIPAKGAFQSLTGENARKFEIEFHSVKFLLIDEYSMIGTNMLSKIHHRCQQAKQNYEEDYGGLNLILFGDISQLPPTVDPAVYIAVLHQPQEILGKFLFQNFEEIIELTQVMRQRDSVFLNILENISYGNVTESDYNILKTRFFSNLSKTERQNFNDCLLLFSTRDQAKLYNTQKLRDMKLSNNENVPVAVIPAQHNNAQAKQGTDIEANNLKDILYLAIGAKIMLTSNLWTERGLVNGALGEVIDILYKENQTMPEDQPFAVICTFPNYSGPYIDNNNKSVYVDLGKTEFAIGITYVALSRCKCCKDYQLLTFLFYDYN</sequence>
<dbReference type="PANTHER" id="PTHR47642">
    <property type="entry name" value="ATP-DEPENDENT DNA HELICASE"/>
    <property type="match status" value="1"/>
</dbReference>
<reference evidence="5" key="1">
    <citation type="submission" date="2021-07" db="EMBL/GenBank/DDBJ databases">
        <authorList>
            <person name="Catto M.A."/>
            <person name="Jacobson A."/>
            <person name="Kennedy G."/>
            <person name="Labadie P."/>
            <person name="Hunt B.G."/>
            <person name="Srinivasan R."/>
        </authorList>
    </citation>
    <scope>NUCLEOTIDE SEQUENCE</scope>
    <source>
        <strain evidence="5">PL_HMW_Pooled</strain>
        <tissue evidence="5">Head</tissue>
    </source>
</reference>
<comment type="caution">
    <text evidence="5">The sequence shown here is derived from an EMBL/GenBank/DDBJ whole genome shotgun (WGS) entry which is preliminary data.</text>
</comment>
<organism evidence="5 6">
    <name type="scientific">Frankliniella fusca</name>
    <dbReference type="NCBI Taxonomy" id="407009"/>
    <lineage>
        <taxon>Eukaryota</taxon>
        <taxon>Metazoa</taxon>
        <taxon>Ecdysozoa</taxon>
        <taxon>Arthropoda</taxon>
        <taxon>Hexapoda</taxon>
        <taxon>Insecta</taxon>
        <taxon>Pterygota</taxon>
        <taxon>Neoptera</taxon>
        <taxon>Paraneoptera</taxon>
        <taxon>Thysanoptera</taxon>
        <taxon>Terebrantia</taxon>
        <taxon>Thripoidea</taxon>
        <taxon>Thripidae</taxon>
        <taxon>Frankliniella</taxon>
    </lineage>
</organism>
<dbReference type="EMBL" id="JAHWGI010001439">
    <property type="protein sequence ID" value="KAK3932750.1"/>
    <property type="molecule type" value="Genomic_DNA"/>
</dbReference>
<keyword evidence="1" id="KW-0227">DNA damage</keyword>
<dbReference type="InterPro" id="IPR027417">
    <property type="entry name" value="P-loop_NTPase"/>
</dbReference>
<keyword evidence="6" id="KW-1185">Reference proteome</keyword>
<dbReference type="Gene3D" id="3.40.50.300">
    <property type="entry name" value="P-loop containing nucleotide triphosphate hydrolases"/>
    <property type="match status" value="1"/>
</dbReference>
<dbReference type="GO" id="GO:0006310">
    <property type="term" value="P:DNA recombination"/>
    <property type="evidence" value="ECO:0007669"/>
    <property type="project" value="UniProtKB-KW"/>
</dbReference>
<dbReference type="GO" id="GO:0000723">
    <property type="term" value="P:telomere maintenance"/>
    <property type="evidence" value="ECO:0007669"/>
    <property type="project" value="InterPro"/>
</dbReference>
<keyword evidence="1 5" id="KW-0347">Helicase</keyword>
<gene>
    <name evidence="5" type="ORF">KUF71_002721</name>
</gene>
<evidence type="ECO:0000313" key="6">
    <source>
        <dbReference type="Proteomes" id="UP001219518"/>
    </source>
</evidence>
<evidence type="ECO:0000259" key="4">
    <source>
        <dbReference type="Pfam" id="PF21530"/>
    </source>
</evidence>
<keyword evidence="1" id="KW-0234">DNA repair</keyword>
<dbReference type="Pfam" id="PF05970">
    <property type="entry name" value="PIF1"/>
    <property type="match status" value="1"/>
</dbReference>
<evidence type="ECO:0000256" key="2">
    <source>
        <dbReference type="SAM" id="MobiDB-lite"/>
    </source>
</evidence>
<dbReference type="Proteomes" id="UP001219518">
    <property type="component" value="Unassembled WGS sequence"/>
</dbReference>
<evidence type="ECO:0000313" key="5">
    <source>
        <dbReference type="EMBL" id="KAK3932750.1"/>
    </source>
</evidence>
<protein>
    <recommendedName>
        <fullName evidence="1">ATP-dependent DNA helicase</fullName>
        <ecNumber evidence="1">5.6.2.3</ecNumber>
    </recommendedName>
</protein>
<dbReference type="SUPFAM" id="SSF52540">
    <property type="entry name" value="P-loop containing nucleoside triphosphate hydrolases"/>
    <property type="match status" value="2"/>
</dbReference>
<reference evidence="5" key="2">
    <citation type="journal article" date="2023" name="BMC Genomics">
        <title>Pest status, molecular evolution, and epigenetic factors derived from the genome assembly of Frankliniella fusca, a thysanopteran phytovirus vector.</title>
        <authorList>
            <person name="Catto M.A."/>
            <person name="Labadie P.E."/>
            <person name="Jacobson A.L."/>
            <person name="Kennedy G.G."/>
            <person name="Srinivasan R."/>
            <person name="Hunt B.G."/>
        </authorList>
    </citation>
    <scope>NUCLEOTIDE SEQUENCE</scope>
    <source>
        <strain evidence="5">PL_HMW_Pooled</strain>
    </source>
</reference>
<dbReference type="GO" id="GO:0006281">
    <property type="term" value="P:DNA repair"/>
    <property type="evidence" value="ECO:0007669"/>
    <property type="project" value="UniProtKB-KW"/>
</dbReference>
<comment type="catalytic activity">
    <reaction evidence="1">
        <text>ATP + H2O = ADP + phosphate + H(+)</text>
        <dbReference type="Rhea" id="RHEA:13065"/>
        <dbReference type="ChEBI" id="CHEBI:15377"/>
        <dbReference type="ChEBI" id="CHEBI:15378"/>
        <dbReference type="ChEBI" id="CHEBI:30616"/>
        <dbReference type="ChEBI" id="CHEBI:43474"/>
        <dbReference type="ChEBI" id="CHEBI:456216"/>
        <dbReference type="EC" id="5.6.2.3"/>
    </reaction>
</comment>
<proteinExistence type="inferred from homology"/>
<keyword evidence="1" id="KW-0547">Nucleotide-binding</keyword>
<dbReference type="AlphaFoldDB" id="A0AAE1LV17"/>
<dbReference type="GO" id="GO:0043139">
    <property type="term" value="F:5'-3' DNA helicase activity"/>
    <property type="evidence" value="ECO:0007669"/>
    <property type="project" value="UniProtKB-EC"/>
</dbReference>
<dbReference type="Pfam" id="PF21530">
    <property type="entry name" value="Pif1_2B_dom"/>
    <property type="match status" value="1"/>
</dbReference>
<dbReference type="InterPro" id="IPR051055">
    <property type="entry name" value="PIF1_helicase"/>
</dbReference>
<name>A0AAE1LV17_9NEOP</name>
<keyword evidence="1" id="KW-0067">ATP-binding</keyword>